<protein>
    <submittedName>
        <fullName evidence="2">Uncharacterized protein</fullName>
    </submittedName>
</protein>
<keyword evidence="1" id="KW-0812">Transmembrane</keyword>
<dbReference type="Proteomes" id="UP000242188">
    <property type="component" value="Unassembled WGS sequence"/>
</dbReference>
<sequence>MHSFQASNNTFKLDEEKCLSTGSFSVDEQGQMLNSGDVSYLNNAPAPCTAKCLDPETSQNTRLTNDFVHVNHNPRTPKNVIGHCKLYGLVIILALSVILNIVLLAVGIWYALTKSPQPPGYRPQPTTQKPTTDYRQYLVLPGEVNNLVAVPCNARANLAGRFPGMVKEYVNISTFSPAQPVQQYCYLPKSEHLNHFLRIIDLASKAVNGSLGVEPRHCVSLGLSLPTTNGSDVKPLWSEQGNNVPDDIFKISRNERTSELELSGPSGFYLIMASVVYKTSRVRLPTQATLAALVNGRKVIGQTKTLFPSRNGYTSLSFHDVVHIKKGDDVMFNVSSANFLYNVRRGAHTAHMCCIPALGGCKR</sequence>
<dbReference type="EMBL" id="NEDP02000871">
    <property type="protein sequence ID" value="OWF54852.1"/>
    <property type="molecule type" value="Genomic_DNA"/>
</dbReference>
<dbReference type="AlphaFoldDB" id="A0A210R1H6"/>
<evidence type="ECO:0000313" key="2">
    <source>
        <dbReference type="EMBL" id="OWF54852.1"/>
    </source>
</evidence>
<proteinExistence type="predicted"/>
<reference evidence="2 3" key="1">
    <citation type="journal article" date="2017" name="Nat. Ecol. Evol.">
        <title>Scallop genome provides insights into evolution of bilaterian karyotype and development.</title>
        <authorList>
            <person name="Wang S."/>
            <person name="Zhang J."/>
            <person name="Jiao W."/>
            <person name="Li J."/>
            <person name="Xun X."/>
            <person name="Sun Y."/>
            <person name="Guo X."/>
            <person name="Huan P."/>
            <person name="Dong B."/>
            <person name="Zhang L."/>
            <person name="Hu X."/>
            <person name="Sun X."/>
            <person name="Wang J."/>
            <person name="Zhao C."/>
            <person name="Wang Y."/>
            <person name="Wang D."/>
            <person name="Huang X."/>
            <person name="Wang R."/>
            <person name="Lv J."/>
            <person name="Li Y."/>
            <person name="Zhang Z."/>
            <person name="Liu B."/>
            <person name="Lu W."/>
            <person name="Hui Y."/>
            <person name="Liang J."/>
            <person name="Zhou Z."/>
            <person name="Hou R."/>
            <person name="Li X."/>
            <person name="Liu Y."/>
            <person name="Li H."/>
            <person name="Ning X."/>
            <person name="Lin Y."/>
            <person name="Zhao L."/>
            <person name="Xing Q."/>
            <person name="Dou J."/>
            <person name="Li Y."/>
            <person name="Mao J."/>
            <person name="Guo H."/>
            <person name="Dou H."/>
            <person name="Li T."/>
            <person name="Mu C."/>
            <person name="Jiang W."/>
            <person name="Fu Q."/>
            <person name="Fu X."/>
            <person name="Miao Y."/>
            <person name="Liu J."/>
            <person name="Yu Q."/>
            <person name="Li R."/>
            <person name="Liao H."/>
            <person name="Li X."/>
            <person name="Kong Y."/>
            <person name="Jiang Z."/>
            <person name="Chourrout D."/>
            <person name="Li R."/>
            <person name="Bao Z."/>
        </authorList>
    </citation>
    <scope>NUCLEOTIDE SEQUENCE [LARGE SCALE GENOMIC DNA]</scope>
    <source>
        <strain evidence="2 3">PY_sf001</strain>
    </source>
</reference>
<keyword evidence="1" id="KW-0472">Membrane</keyword>
<comment type="caution">
    <text evidence="2">The sequence shown here is derived from an EMBL/GenBank/DDBJ whole genome shotgun (WGS) entry which is preliminary data.</text>
</comment>
<name>A0A210R1H6_MIZYE</name>
<gene>
    <name evidence="2" type="ORF">KP79_PYT20838</name>
</gene>
<feature type="transmembrane region" description="Helical" evidence="1">
    <location>
        <begin position="86"/>
        <end position="112"/>
    </location>
</feature>
<organism evidence="2 3">
    <name type="scientific">Mizuhopecten yessoensis</name>
    <name type="common">Japanese scallop</name>
    <name type="synonym">Patinopecten yessoensis</name>
    <dbReference type="NCBI Taxonomy" id="6573"/>
    <lineage>
        <taxon>Eukaryota</taxon>
        <taxon>Metazoa</taxon>
        <taxon>Spiralia</taxon>
        <taxon>Lophotrochozoa</taxon>
        <taxon>Mollusca</taxon>
        <taxon>Bivalvia</taxon>
        <taxon>Autobranchia</taxon>
        <taxon>Pteriomorphia</taxon>
        <taxon>Pectinida</taxon>
        <taxon>Pectinoidea</taxon>
        <taxon>Pectinidae</taxon>
        <taxon>Mizuhopecten</taxon>
    </lineage>
</organism>
<keyword evidence="1" id="KW-1133">Transmembrane helix</keyword>
<dbReference type="OrthoDB" id="10390041at2759"/>
<accession>A0A210R1H6</accession>
<keyword evidence="3" id="KW-1185">Reference proteome</keyword>
<evidence type="ECO:0000313" key="3">
    <source>
        <dbReference type="Proteomes" id="UP000242188"/>
    </source>
</evidence>
<evidence type="ECO:0000256" key="1">
    <source>
        <dbReference type="SAM" id="Phobius"/>
    </source>
</evidence>